<reference evidence="6" key="1">
    <citation type="submission" date="2020-05" db="EMBL/GenBank/DDBJ databases">
        <title>Mycena genomes resolve the evolution of fungal bioluminescence.</title>
        <authorList>
            <person name="Tsai I.J."/>
        </authorList>
    </citation>
    <scope>NUCLEOTIDE SEQUENCE</scope>
    <source>
        <strain evidence="6">160909Yilan</strain>
    </source>
</reference>
<comment type="caution">
    <text evidence="6">The sequence shown here is derived from an EMBL/GenBank/DDBJ whole genome shotgun (WGS) entry which is preliminary data.</text>
</comment>
<evidence type="ECO:0000259" key="5">
    <source>
        <dbReference type="PROSITE" id="PS50865"/>
    </source>
</evidence>
<evidence type="ECO:0000256" key="3">
    <source>
        <dbReference type="ARBA" id="ARBA00022833"/>
    </source>
</evidence>
<accession>A0A8H7DHB2</accession>
<dbReference type="Gene3D" id="6.10.140.2220">
    <property type="match status" value="1"/>
</dbReference>
<feature type="domain" description="MYND-type" evidence="5">
    <location>
        <begin position="47"/>
        <end position="88"/>
    </location>
</feature>
<dbReference type="PROSITE" id="PS01360">
    <property type="entry name" value="ZF_MYND_1"/>
    <property type="match status" value="1"/>
</dbReference>
<dbReference type="AlphaFoldDB" id="A0A8H7DHB2"/>
<evidence type="ECO:0000313" key="7">
    <source>
        <dbReference type="Proteomes" id="UP000623467"/>
    </source>
</evidence>
<sequence>MEAFDPYCPQSVADVAEKLKRDVPPAPFHRHANSNPKETQQKKSTQCQYCFKSKGPGVILYRCSACEIDLYCSKECQRAAWKTHKTKCAINQSYAEKLPKSRFALKALRAFTGKHRPTLSEAGIRALGVTTDPSRAERDVLLVLVRPRLDSPRVETTFCVTAVSIVPLSGFPQAEEMRGQLQRASEENRRGGSTGALLVMLMDPINETINVMAVGFKTASRRFSQPLATTWEEWLTKRLNEGVVV</sequence>
<gene>
    <name evidence="6" type="ORF">MSAN_00427500</name>
</gene>
<dbReference type="Pfam" id="PF01753">
    <property type="entry name" value="zf-MYND"/>
    <property type="match status" value="1"/>
</dbReference>
<dbReference type="SUPFAM" id="SSF144232">
    <property type="entry name" value="HIT/MYND zinc finger-like"/>
    <property type="match status" value="1"/>
</dbReference>
<dbReference type="EMBL" id="JACAZH010000002">
    <property type="protein sequence ID" value="KAF7375399.1"/>
    <property type="molecule type" value="Genomic_DNA"/>
</dbReference>
<dbReference type="InterPro" id="IPR002893">
    <property type="entry name" value="Znf_MYND"/>
</dbReference>
<evidence type="ECO:0000313" key="6">
    <source>
        <dbReference type="EMBL" id="KAF7375399.1"/>
    </source>
</evidence>
<name>A0A8H7DHB2_9AGAR</name>
<dbReference type="PROSITE" id="PS50865">
    <property type="entry name" value="ZF_MYND_2"/>
    <property type="match status" value="1"/>
</dbReference>
<protein>
    <recommendedName>
        <fullName evidence="5">MYND-type domain-containing protein</fullName>
    </recommendedName>
</protein>
<dbReference type="GO" id="GO:0008270">
    <property type="term" value="F:zinc ion binding"/>
    <property type="evidence" value="ECO:0007669"/>
    <property type="project" value="UniProtKB-KW"/>
</dbReference>
<keyword evidence="3" id="KW-0862">Zinc</keyword>
<keyword evidence="7" id="KW-1185">Reference proteome</keyword>
<keyword evidence="2 4" id="KW-0863">Zinc-finger</keyword>
<evidence type="ECO:0000256" key="1">
    <source>
        <dbReference type="ARBA" id="ARBA00022723"/>
    </source>
</evidence>
<evidence type="ECO:0000256" key="4">
    <source>
        <dbReference type="PROSITE-ProRule" id="PRU00134"/>
    </source>
</evidence>
<organism evidence="6 7">
    <name type="scientific">Mycena sanguinolenta</name>
    <dbReference type="NCBI Taxonomy" id="230812"/>
    <lineage>
        <taxon>Eukaryota</taxon>
        <taxon>Fungi</taxon>
        <taxon>Dikarya</taxon>
        <taxon>Basidiomycota</taxon>
        <taxon>Agaricomycotina</taxon>
        <taxon>Agaricomycetes</taxon>
        <taxon>Agaricomycetidae</taxon>
        <taxon>Agaricales</taxon>
        <taxon>Marasmiineae</taxon>
        <taxon>Mycenaceae</taxon>
        <taxon>Mycena</taxon>
    </lineage>
</organism>
<keyword evidence="1" id="KW-0479">Metal-binding</keyword>
<evidence type="ECO:0000256" key="2">
    <source>
        <dbReference type="ARBA" id="ARBA00022771"/>
    </source>
</evidence>
<proteinExistence type="predicted"/>
<dbReference type="Proteomes" id="UP000623467">
    <property type="component" value="Unassembled WGS sequence"/>
</dbReference>
<dbReference type="OrthoDB" id="341421at2759"/>